<dbReference type="InterPro" id="IPR011200">
    <property type="entry name" value="UCP012608"/>
</dbReference>
<organism evidence="1 2">
    <name type="scientific">Virgibacillus dokdonensis</name>
    <dbReference type="NCBI Taxonomy" id="302167"/>
    <lineage>
        <taxon>Bacteria</taxon>
        <taxon>Bacillati</taxon>
        <taxon>Bacillota</taxon>
        <taxon>Bacilli</taxon>
        <taxon>Bacillales</taxon>
        <taxon>Bacillaceae</taxon>
        <taxon>Virgibacillus</taxon>
    </lineage>
</organism>
<comment type="caution">
    <text evidence="1">The sequence shown here is derived from an EMBL/GenBank/DDBJ whole genome shotgun (WGS) entry which is preliminary data.</text>
</comment>
<sequence>MRDERTGMPVLYKESPLVAWRVGVDLYVSEVNNPENVNWLEALIGPGHKHRLGLFRKAVQQMQACPVKLIEGDGVVLLSEIAKQASHNASLCIFHTHVANQMLQEVKQQLLTSIQKVGENRDIFHLYNNICDANLHLDYVIKGEKHIHIIGQIDGHGKWFSWN</sequence>
<gene>
    <name evidence="1" type="ORF">V2W34_10665</name>
</gene>
<accession>A0ABU7VFS3</accession>
<dbReference type="Proteomes" id="UP001356080">
    <property type="component" value="Unassembled WGS sequence"/>
</dbReference>
<dbReference type="RefSeq" id="WP_303046198.1">
    <property type="nucleotide sequence ID" value="NZ_CP018622.1"/>
</dbReference>
<protein>
    <submittedName>
        <fullName evidence="1">DUF2332 family protein</fullName>
    </submittedName>
</protein>
<name>A0ABU7VFS3_9BACI</name>
<dbReference type="EMBL" id="JAZHPM010000017">
    <property type="protein sequence ID" value="MEF2292462.1"/>
    <property type="molecule type" value="Genomic_DNA"/>
</dbReference>
<proteinExistence type="predicted"/>
<evidence type="ECO:0000313" key="1">
    <source>
        <dbReference type="EMBL" id="MEF2292462.1"/>
    </source>
</evidence>
<evidence type="ECO:0000313" key="2">
    <source>
        <dbReference type="Proteomes" id="UP001356080"/>
    </source>
</evidence>
<reference evidence="1 2" key="1">
    <citation type="submission" date="2024-01" db="EMBL/GenBank/DDBJ databases">
        <title>Survival strategy associated with biotechnological potential of Virgibacillus dokdonensis T4.6 isolated from salt-fermented shrimp paste.</title>
        <authorList>
            <person name="Doan T.V."/>
            <person name="Quach N.T."/>
            <person name="Phi Q.-T."/>
        </authorList>
    </citation>
    <scope>NUCLEOTIDE SEQUENCE [LARGE SCALE GENOMIC DNA]</scope>
    <source>
        <strain evidence="1 2">T4.6</strain>
    </source>
</reference>
<dbReference type="Pfam" id="PF10094">
    <property type="entry name" value="DUF2332"/>
    <property type="match status" value="1"/>
</dbReference>
<keyword evidence="2" id="KW-1185">Reference proteome</keyword>